<keyword evidence="3" id="KW-1185">Reference proteome</keyword>
<dbReference type="PaxDb" id="39947-A0A0P0Y1H0"/>
<dbReference type="EMBL" id="AP014967">
    <property type="protein sequence ID" value="BAT13773.1"/>
    <property type="molecule type" value="Genomic_DNA"/>
</dbReference>
<dbReference type="Proteomes" id="UP000059680">
    <property type="component" value="Chromosome 11"/>
</dbReference>
<evidence type="ECO:0000313" key="2">
    <source>
        <dbReference type="EMBL" id="BAT13773.1"/>
    </source>
</evidence>
<evidence type="ECO:0000256" key="1">
    <source>
        <dbReference type="SAM" id="MobiDB-lite"/>
    </source>
</evidence>
<feature type="region of interest" description="Disordered" evidence="1">
    <location>
        <begin position="82"/>
        <end position="105"/>
    </location>
</feature>
<gene>
    <name evidence="2" type="ordered locus">Os11g0419425</name>
    <name evidence="2" type="ORF">OSNPB_110419425</name>
</gene>
<evidence type="ECO:0000313" key="3">
    <source>
        <dbReference type="Proteomes" id="UP000059680"/>
    </source>
</evidence>
<dbReference type="AlphaFoldDB" id="A0A0P0Y1H0"/>
<feature type="region of interest" description="Disordered" evidence="1">
    <location>
        <begin position="26"/>
        <end position="50"/>
    </location>
</feature>
<dbReference type="InParanoid" id="A0A0P0Y1H0"/>
<name>A0A0P0Y1H0_ORYSJ</name>
<sequence length="145" mass="15071">MRPYAQVNITTFGELVSLLVAEAEDEARASPTPARRRPPLVAARPAAASRPPAALAASALARRHPQLIVACPAAASCPQACSASTSTAGHPSYRRPPGGQVAPRSTARRLGIGKPLSVTRARSVSVLGPALLPHPCLQHGDVLRR</sequence>
<feature type="compositionally biased region" description="Low complexity" evidence="1">
    <location>
        <begin position="29"/>
        <end position="50"/>
    </location>
</feature>
<reference evidence="3" key="1">
    <citation type="journal article" date="2005" name="Nature">
        <title>The map-based sequence of the rice genome.</title>
        <authorList>
            <consortium name="International rice genome sequencing project (IRGSP)"/>
            <person name="Matsumoto T."/>
            <person name="Wu J."/>
            <person name="Kanamori H."/>
            <person name="Katayose Y."/>
            <person name="Fujisawa M."/>
            <person name="Namiki N."/>
            <person name="Mizuno H."/>
            <person name="Yamamoto K."/>
            <person name="Antonio B.A."/>
            <person name="Baba T."/>
            <person name="Sakata K."/>
            <person name="Nagamura Y."/>
            <person name="Aoki H."/>
            <person name="Arikawa K."/>
            <person name="Arita K."/>
            <person name="Bito T."/>
            <person name="Chiden Y."/>
            <person name="Fujitsuka N."/>
            <person name="Fukunaka R."/>
            <person name="Hamada M."/>
            <person name="Harada C."/>
            <person name="Hayashi A."/>
            <person name="Hijishita S."/>
            <person name="Honda M."/>
            <person name="Hosokawa S."/>
            <person name="Ichikawa Y."/>
            <person name="Idonuma A."/>
            <person name="Iijima M."/>
            <person name="Ikeda M."/>
            <person name="Ikeno M."/>
            <person name="Ito K."/>
            <person name="Ito S."/>
            <person name="Ito T."/>
            <person name="Ito Y."/>
            <person name="Ito Y."/>
            <person name="Iwabuchi A."/>
            <person name="Kamiya K."/>
            <person name="Karasawa W."/>
            <person name="Kurita K."/>
            <person name="Katagiri S."/>
            <person name="Kikuta A."/>
            <person name="Kobayashi H."/>
            <person name="Kobayashi N."/>
            <person name="Machita K."/>
            <person name="Maehara T."/>
            <person name="Masukawa M."/>
            <person name="Mizubayashi T."/>
            <person name="Mukai Y."/>
            <person name="Nagasaki H."/>
            <person name="Nagata Y."/>
            <person name="Naito S."/>
            <person name="Nakashima M."/>
            <person name="Nakama Y."/>
            <person name="Nakamichi Y."/>
            <person name="Nakamura M."/>
            <person name="Meguro A."/>
            <person name="Negishi M."/>
            <person name="Ohta I."/>
            <person name="Ohta T."/>
            <person name="Okamoto M."/>
            <person name="Ono N."/>
            <person name="Saji S."/>
            <person name="Sakaguchi M."/>
            <person name="Sakai K."/>
            <person name="Shibata M."/>
            <person name="Shimokawa T."/>
            <person name="Song J."/>
            <person name="Takazaki Y."/>
            <person name="Terasawa K."/>
            <person name="Tsugane M."/>
            <person name="Tsuji K."/>
            <person name="Ueda S."/>
            <person name="Waki K."/>
            <person name="Yamagata H."/>
            <person name="Yamamoto M."/>
            <person name="Yamamoto S."/>
            <person name="Yamane H."/>
            <person name="Yoshiki S."/>
            <person name="Yoshihara R."/>
            <person name="Yukawa K."/>
            <person name="Zhong H."/>
            <person name="Yano M."/>
            <person name="Yuan Q."/>
            <person name="Ouyang S."/>
            <person name="Liu J."/>
            <person name="Jones K.M."/>
            <person name="Gansberger K."/>
            <person name="Moffat K."/>
            <person name="Hill J."/>
            <person name="Bera J."/>
            <person name="Fadrosh D."/>
            <person name="Jin S."/>
            <person name="Johri S."/>
            <person name="Kim M."/>
            <person name="Overton L."/>
            <person name="Reardon M."/>
            <person name="Tsitrin T."/>
            <person name="Vuong H."/>
            <person name="Weaver B."/>
            <person name="Ciecko A."/>
            <person name="Tallon L."/>
            <person name="Jackson J."/>
            <person name="Pai G."/>
            <person name="Aken S.V."/>
            <person name="Utterback T."/>
            <person name="Reidmuller S."/>
            <person name="Feldblyum T."/>
            <person name="Hsiao J."/>
            <person name="Zismann V."/>
            <person name="Iobst S."/>
            <person name="de Vazeille A.R."/>
            <person name="Buell C.R."/>
            <person name="Ying K."/>
            <person name="Li Y."/>
            <person name="Lu T."/>
            <person name="Huang Y."/>
            <person name="Zhao Q."/>
            <person name="Feng Q."/>
            <person name="Zhang L."/>
            <person name="Zhu J."/>
            <person name="Weng Q."/>
            <person name="Mu J."/>
            <person name="Lu Y."/>
            <person name="Fan D."/>
            <person name="Liu Y."/>
            <person name="Guan J."/>
            <person name="Zhang Y."/>
            <person name="Yu S."/>
            <person name="Liu X."/>
            <person name="Zhang Y."/>
            <person name="Hong G."/>
            <person name="Han B."/>
            <person name="Choisne N."/>
            <person name="Demange N."/>
            <person name="Orjeda G."/>
            <person name="Samain S."/>
            <person name="Cattolico L."/>
            <person name="Pelletier E."/>
            <person name="Couloux A."/>
            <person name="Segurens B."/>
            <person name="Wincker P."/>
            <person name="D'Hont A."/>
            <person name="Scarpelli C."/>
            <person name="Weissenbach J."/>
            <person name="Salanoubat M."/>
            <person name="Quetier F."/>
            <person name="Yu Y."/>
            <person name="Kim H.R."/>
            <person name="Rambo T."/>
            <person name="Currie J."/>
            <person name="Collura K."/>
            <person name="Luo M."/>
            <person name="Yang T."/>
            <person name="Ammiraju J.S.S."/>
            <person name="Engler F."/>
            <person name="Soderlund C."/>
            <person name="Wing R.A."/>
            <person name="Palmer L.E."/>
            <person name="de la Bastide M."/>
            <person name="Spiegel L."/>
            <person name="Nascimento L."/>
            <person name="Zutavern T."/>
            <person name="O'Shaughnessy A."/>
            <person name="Dike S."/>
            <person name="Dedhia N."/>
            <person name="Preston R."/>
            <person name="Balija V."/>
            <person name="McCombie W.R."/>
            <person name="Chow T."/>
            <person name="Chen H."/>
            <person name="Chung M."/>
            <person name="Chen C."/>
            <person name="Shaw J."/>
            <person name="Wu H."/>
            <person name="Hsiao K."/>
            <person name="Chao Y."/>
            <person name="Chu M."/>
            <person name="Cheng C."/>
            <person name="Hour A."/>
            <person name="Lee P."/>
            <person name="Lin S."/>
            <person name="Lin Y."/>
            <person name="Liou J."/>
            <person name="Liu S."/>
            <person name="Hsing Y."/>
            <person name="Raghuvanshi S."/>
            <person name="Mohanty A."/>
            <person name="Bharti A.K."/>
            <person name="Gaur A."/>
            <person name="Gupta V."/>
            <person name="Kumar D."/>
            <person name="Ravi V."/>
            <person name="Vij S."/>
            <person name="Kapur A."/>
            <person name="Khurana P."/>
            <person name="Khurana P."/>
            <person name="Khurana J.P."/>
            <person name="Tyagi A.K."/>
            <person name="Gaikwad K."/>
            <person name="Singh A."/>
            <person name="Dalal V."/>
            <person name="Srivastava S."/>
            <person name="Dixit A."/>
            <person name="Pal A.K."/>
            <person name="Ghazi I.A."/>
            <person name="Yadav M."/>
            <person name="Pandit A."/>
            <person name="Bhargava A."/>
            <person name="Sureshbabu K."/>
            <person name="Batra K."/>
            <person name="Sharma T.R."/>
            <person name="Mohapatra T."/>
            <person name="Singh N.K."/>
            <person name="Messing J."/>
            <person name="Nelson A.B."/>
            <person name="Fuks G."/>
            <person name="Kavchok S."/>
            <person name="Keizer G."/>
            <person name="Linton E."/>
            <person name="Llaca V."/>
            <person name="Song R."/>
            <person name="Tanyolac B."/>
            <person name="Young S."/>
            <person name="Ho-Il K."/>
            <person name="Hahn J.H."/>
            <person name="Sangsakoo G."/>
            <person name="Vanavichit A."/>
            <person name="de Mattos Luiz.A.T."/>
            <person name="Zimmer P.D."/>
            <person name="Malone G."/>
            <person name="Dellagostin O."/>
            <person name="de Oliveira A.C."/>
            <person name="Bevan M."/>
            <person name="Bancroft I."/>
            <person name="Minx P."/>
            <person name="Cordum H."/>
            <person name="Wilson R."/>
            <person name="Cheng Z."/>
            <person name="Jin W."/>
            <person name="Jiang J."/>
            <person name="Leong S.A."/>
            <person name="Iwama H."/>
            <person name="Gojobori T."/>
            <person name="Itoh T."/>
            <person name="Niimura Y."/>
            <person name="Fujii Y."/>
            <person name="Habara T."/>
            <person name="Sakai H."/>
            <person name="Sato Y."/>
            <person name="Wilson G."/>
            <person name="Kumar K."/>
            <person name="McCouch S."/>
            <person name="Juretic N."/>
            <person name="Hoen D."/>
            <person name="Wright S."/>
            <person name="Bruskiewich R."/>
            <person name="Bureau T."/>
            <person name="Miyao A."/>
            <person name="Hirochika H."/>
            <person name="Nishikawa T."/>
            <person name="Kadowaki K."/>
            <person name="Sugiura M."/>
            <person name="Burr B."/>
            <person name="Sasaki T."/>
        </authorList>
    </citation>
    <scope>NUCLEOTIDE SEQUENCE [LARGE SCALE GENOMIC DNA]</scope>
    <source>
        <strain evidence="3">cv. Nipponbare</strain>
    </source>
</reference>
<protein>
    <submittedName>
        <fullName evidence="2">Os11g0419425 protein</fullName>
    </submittedName>
</protein>
<reference evidence="2 3" key="3">
    <citation type="journal article" date="2013" name="Rice">
        <title>Improvement of the Oryza sativa Nipponbare reference genome using next generation sequence and optical map data.</title>
        <authorList>
            <person name="Kawahara Y."/>
            <person name="de la Bastide M."/>
            <person name="Hamilton J.P."/>
            <person name="Kanamori H."/>
            <person name="McCombie W.R."/>
            <person name="Ouyang S."/>
            <person name="Schwartz D.C."/>
            <person name="Tanaka T."/>
            <person name="Wu J."/>
            <person name="Zhou S."/>
            <person name="Childs K.L."/>
            <person name="Davidson R.M."/>
            <person name="Lin H."/>
            <person name="Quesada-Ocampo L."/>
            <person name="Vaillancourt B."/>
            <person name="Sakai H."/>
            <person name="Lee S.S."/>
            <person name="Kim J."/>
            <person name="Numa H."/>
            <person name="Itoh T."/>
            <person name="Buell C.R."/>
            <person name="Matsumoto T."/>
        </authorList>
    </citation>
    <scope>NUCLEOTIDE SEQUENCE [LARGE SCALE GENOMIC DNA]</scope>
    <source>
        <strain evidence="3">cv. Nipponbare</strain>
    </source>
</reference>
<reference evidence="2 3" key="2">
    <citation type="journal article" date="2013" name="Plant Cell Physiol.">
        <title>Rice Annotation Project Database (RAP-DB): an integrative and interactive database for rice genomics.</title>
        <authorList>
            <person name="Sakai H."/>
            <person name="Lee S.S."/>
            <person name="Tanaka T."/>
            <person name="Numa H."/>
            <person name="Kim J."/>
            <person name="Kawahara Y."/>
            <person name="Wakimoto H."/>
            <person name="Yang C.C."/>
            <person name="Iwamoto M."/>
            <person name="Abe T."/>
            <person name="Yamada Y."/>
            <person name="Muto A."/>
            <person name="Inokuchi H."/>
            <person name="Ikemura T."/>
            <person name="Matsumoto T."/>
            <person name="Sasaki T."/>
            <person name="Itoh T."/>
        </authorList>
    </citation>
    <scope>NUCLEOTIDE SEQUENCE [LARGE SCALE GENOMIC DNA]</scope>
    <source>
        <strain evidence="3">cv. Nipponbare</strain>
    </source>
</reference>
<organism evidence="2 3">
    <name type="scientific">Oryza sativa subsp. japonica</name>
    <name type="common">Rice</name>
    <dbReference type="NCBI Taxonomy" id="39947"/>
    <lineage>
        <taxon>Eukaryota</taxon>
        <taxon>Viridiplantae</taxon>
        <taxon>Streptophyta</taxon>
        <taxon>Embryophyta</taxon>
        <taxon>Tracheophyta</taxon>
        <taxon>Spermatophyta</taxon>
        <taxon>Magnoliopsida</taxon>
        <taxon>Liliopsida</taxon>
        <taxon>Poales</taxon>
        <taxon>Poaceae</taxon>
        <taxon>BOP clade</taxon>
        <taxon>Oryzoideae</taxon>
        <taxon>Oryzeae</taxon>
        <taxon>Oryzinae</taxon>
        <taxon>Oryza</taxon>
        <taxon>Oryza sativa</taxon>
    </lineage>
</organism>
<proteinExistence type="predicted"/>
<accession>A0A0P0Y1H0</accession>